<proteinExistence type="predicted"/>
<accession>A0A2C6L3J7</accession>
<dbReference type="RefSeq" id="WP_099082397.1">
    <property type="nucleotide sequence ID" value="NZ_AWQQ01000030.1"/>
</dbReference>
<evidence type="ECO:0000259" key="1">
    <source>
        <dbReference type="Pfam" id="PF10040"/>
    </source>
</evidence>
<feature type="domain" description="CRISPR-associated protein Cas6 C-terminal" evidence="1">
    <location>
        <begin position="51"/>
        <end position="88"/>
    </location>
</feature>
<comment type="caution">
    <text evidence="2">The sequence shown here is derived from an EMBL/GenBank/DDBJ whole genome shotgun (WGS) entry which is preliminary data.</text>
</comment>
<dbReference type="EMBL" id="AWQQ01000030">
    <property type="protein sequence ID" value="PHJ39181.1"/>
    <property type="molecule type" value="Genomic_DNA"/>
</dbReference>
<reference evidence="2 3" key="1">
    <citation type="submission" date="2013-09" db="EMBL/GenBank/DDBJ databases">
        <title>Biodegradation of hydrocarbons in the deep terrestrial subsurface : characterization of a microbial consortium composed of two Desulfotomaculum species originating from a deep geological formation.</title>
        <authorList>
            <person name="Aullo T."/>
            <person name="Berlendis S."/>
            <person name="Lascourreges J.-F."/>
            <person name="Dessort D."/>
            <person name="Saint-Laurent S."/>
            <person name="Schraauwers B."/>
            <person name="Mas J."/>
            <person name="Magot M."/>
            <person name="Ranchou-Peyruse A."/>
        </authorList>
    </citation>
    <scope>NUCLEOTIDE SEQUENCE [LARGE SCALE GENOMIC DNA]</scope>
    <source>
        <strain evidence="2 3">Bs107</strain>
    </source>
</reference>
<dbReference type="AlphaFoldDB" id="A0A2C6L3J7"/>
<dbReference type="InterPro" id="IPR019267">
    <property type="entry name" value="CRISPR-assoc_Cas6_C"/>
</dbReference>
<keyword evidence="3" id="KW-1185">Reference proteome</keyword>
<gene>
    <name evidence="2" type="ORF">P378_04995</name>
</gene>
<dbReference type="Proteomes" id="UP000222564">
    <property type="component" value="Unassembled WGS sequence"/>
</dbReference>
<dbReference type="Gene3D" id="3.30.70.1900">
    <property type="match status" value="1"/>
</dbReference>
<sequence>MKEEVVLAGASFQVAGITVKPEEHAWAGMTAFEEIYNRYIDCQVDKKVGIYFHSPTTFRVRGNNYPLPDPRKVFLNLLNKWNMYSPVHLGDC</sequence>
<evidence type="ECO:0000313" key="2">
    <source>
        <dbReference type="EMBL" id="PHJ39181.1"/>
    </source>
</evidence>
<organism evidence="2 3">
    <name type="scientific">Desulforamulus profundi</name>
    <dbReference type="NCBI Taxonomy" id="1383067"/>
    <lineage>
        <taxon>Bacteria</taxon>
        <taxon>Bacillati</taxon>
        <taxon>Bacillota</taxon>
        <taxon>Clostridia</taxon>
        <taxon>Eubacteriales</taxon>
        <taxon>Peptococcaceae</taxon>
        <taxon>Desulforamulus</taxon>
    </lineage>
</organism>
<protein>
    <recommendedName>
        <fullName evidence="1">CRISPR-associated protein Cas6 C-terminal domain-containing protein</fullName>
    </recommendedName>
</protein>
<dbReference type="OrthoDB" id="425607at2"/>
<name>A0A2C6L3J7_9FIRM</name>
<evidence type="ECO:0000313" key="3">
    <source>
        <dbReference type="Proteomes" id="UP000222564"/>
    </source>
</evidence>
<dbReference type="Pfam" id="PF10040">
    <property type="entry name" value="CRISPR_Cas6"/>
    <property type="match status" value="1"/>
</dbReference>